<dbReference type="GeneID" id="98612411"/>
<dbReference type="InterPro" id="IPR002347">
    <property type="entry name" value="SDR_fam"/>
</dbReference>
<keyword evidence="4" id="KW-1185">Reference proteome</keyword>
<dbReference type="InterPro" id="IPR036291">
    <property type="entry name" value="NAD(P)-bd_dom_sf"/>
</dbReference>
<comment type="similarity">
    <text evidence="1">Belongs to the short-chain dehydrogenases/reductases (SDR) family.</text>
</comment>
<dbReference type="Pfam" id="PF13561">
    <property type="entry name" value="adh_short_C2"/>
    <property type="match status" value="1"/>
</dbReference>
<dbReference type="FunFam" id="3.40.50.720:FF:000084">
    <property type="entry name" value="Short-chain dehydrogenase reductase"/>
    <property type="match status" value="1"/>
</dbReference>
<dbReference type="PANTHER" id="PTHR43639">
    <property type="entry name" value="OXIDOREDUCTASE, SHORT-CHAIN DEHYDROGENASE/REDUCTASE FAMILY (AFU_ORTHOLOGUE AFUA_5G02870)"/>
    <property type="match status" value="1"/>
</dbReference>
<dbReference type="GO" id="GO:0016491">
    <property type="term" value="F:oxidoreductase activity"/>
    <property type="evidence" value="ECO:0007669"/>
    <property type="project" value="UniProtKB-KW"/>
</dbReference>
<accession>Q21MU1</accession>
<dbReference type="EMBL" id="CP000282">
    <property type="protein sequence ID" value="ABD79988.1"/>
    <property type="molecule type" value="Genomic_DNA"/>
</dbReference>
<dbReference type="Proteomes" id="UP000001947">
    <property type="component" value="Chromosome"/>
</dbReference>
<sequence length="246" mass="26160">MSTQPPVALITGGARRIGATIATTLHNAGFNIVLHYNRSASEAEQLAAHLNSLRADSVICLQAQLNHTPSVNKLAEAALSKWQRCDALINNASSFYPTPVSTATEQHWDDLFASNAKAPFFLAQALAPQLKATQGSIINIADIHAYRPLAQHTIYCMAKAANIMLTQSLACELAPEVRVNGIAPGAIMWPEDKNGNEIENPTRLATIPAKKIGGPQAIADAVLFLIEKAGYTTGEILKVDGGGSLV</sequence>
<dbReference type="RefSeq" id="WP_011467209.1">
    <property type="nucleotide sequence ID" value="NC_007912.1"/>
</dbReference>
<dbReference type="HOGENOM" id="CLU_010194_1_3_6"/>
<reference evidence="3 4" key="1">
    <citation type="journal article" date="2008" name="PLoS Genet.">
        <title>Complete genome sequence of the complex carbohydrate-degrading marine bacterium, Saccharophagus degradans strain 2-40 T.</title>
        <authorList>
            <person name="Weiner R.M."/>
            <person name="Taylor L.E.II."/>
            <person name="Henrissat B."/>
            <person name="Hauser L."/>
            <person name="Land M."/>
            <person name="Coutinho P.M."/>
            <person name="Rancurel C."/>
            <person name="Saunders E.H."/>
            <person name="Longmire A.G."/>
            <person name="Zhang H."/>
            <person name="Bayer E.A."/>
            <person name="Gilbert H.J."/>
            <person name="Larimer F."/>
            <person name="Zhulin I.B."/>
            <person name="Ekborg N.A."/>
            <person name="Lamed R."/>
            <person name="Richardson P.M."/>
            <person name="Borovok I."/>
            <person name="Hutcheson S."/>
        </authorList>
    </citation>
    <scope>NUCLEOTIDE SEQUENCE [LARGE SCALE GENOMIC DNA]</scope>
    <source>
        <strain evidence="4">2-40 / ATCC 43961 / DSM 17024</strain>
    </source>
</reference>
<dbReference type="NCBIfam" id="NF006598">
    <property type="entry name" value="PRK09135.1"/>
    <property type="match status" value="1"/>
</dbReference>
<dbReference type="STRING" id="203122.Sde_0726"/>
<evidence type="ECO:0000313" key="4">
    <source>
        <dbReference type="Proteomes" id="UP000001947"/>
    </source>
</evidence>
<keyword evidence="2" id="KW-0560">Oxidoreductase</keyword>
<dbReference type="PRINTS" id="PR00080">
    <property type="entry name" value="SDRFAMILY"/>
</dbReference>
<dbReference type="SUPFAM" id="SSF51735">
    <property type="entry name" value="NAD(P)-binding Rossmann-fold domains"/>
    <property type="match status" value="1"/>
</dbReference>
<dbReference type="PANTHER" id="PTHR43639:SF1">
    <property type="entry name" value="SHORT-CHAIN DEHYDROGENASE_REDUCTASE FAMILY PROTEIN"/>
    <property type="match status" value="1"/>
</dbReference>
<evidence type="ECO:0000313" key="3">
    <source>
        <dbReference type="EMBL" id="ABD79988.1"/>
    </source>
</evidence>
<dbReference type="OrthoDB" id="9793499at2"/>
<dbReference type="KEGG" id="sde:Sde_0726"/>
<protein>
    <submittedName>
        <fullName evidence="3">Short-chain dehydrogenase/reductase SDR</fullName>
    </submittedName>
</protein>
<organism evidence="3 4">
    <name type="scientific">Saccharophagus degradans (strain 2-40 / ATCC 43961 / DSM 17024)</name>
    <dbReference type="NCBI Taxonomy" id="203122"/>
    <lineage>
        <taxon>Bacteria</taxon>
        <taxon>Pseudomonadati</taxon>
        <taxon>Pseudomonadota</taxon>
        <taxon>Gammaproteobacteria</taxon>
        <taxon>Cellvibrionales</taxon>
        <taxon>Cellvibrionaceae</taxon>
        <taxon>Saccharophagus</taxon>
    </lineage>
</organism>
<gene>
    <name evidence="3" type="ordered locus">Sde_0726</name>
</gene>
<proteinExistence type="inferred from homology"/>
<evidence type="ECO:0000256" key="1">
    <source>
        <dbReference type="ARBA" id="ARBA00006484"/>
    </source>
</evidence>
<dbReference type="AlphaFoldDB" id="Q21MU1"/>
<evidence type="ECO:0000256" key="2">
    <source>
        <dbReference type="ARBA" id="ARBA00023002"/>
    </source>
</evidence>
<name>Q21MU1_SACD2</name>
<dbReference type="eggNOG" id="COG1028">
    <property type="taxonomic scope" value="Bacteria"/>
</dbReference>
<dbReference type="Gene3D" id="3.40.50.720">
    <property type="entry name" value="NAD(P)-binding Rossmann-like Domain"/>
    <property type="match status" value="1"/>
</dbReference>
<dbReference type="PRINTS" id="PR00081">
    <property type="entry name" value="GDHRDH"/>
</dbReference>